<comment type="caution">
    <text evidence="1">The sequence shown here is derived from an EMBL/GenBank/DDBJ whole genome shotgun (WGS) entry which is preliminary data.</text>
</comment>
<name>A0ACC0WUY3_9STRA</name>
<sequence>MTKLLLLDNLLSASCSDKCQHIDFHSARNGFPHLSKVKFSRSFVSVAPIGLPPDRLAALHD</sequence>
<gene>
    <name evidence="1" type="ORF">PsorP6_002261</name>
</gene>
<proteinExistence type="predicted"/>
<organism evidence="1 2">
    <name type="scientific">Peronosclerospora sorghi</name>
    <dbReference type="NCBI Taxonomy" id="230839"/>
    <lineage>
        <taxon>Eukaryota</taxon>
        <taxon>Sar</taxon>
        <taxon>Stramenopiles</taxon>
        <taxon>Oomycota</taxon>
        <taxon>Peronosporomycetes</taxon>
        <taxon>Peronosporales</taxon>
        <taxon>Peronosporaceae</taxon>
        <taxon>Peronosclerospora</taxon>
    </lineage>
</organism>
<dbReference type="Proteomes" id="UP001163321">
    <property type="component" value="Chromosome 1"/>
</dbReference>
<accession>A0ACC0WUY3</accession>
<evidence type="ECO:0000313" key="2">
    <source>
        <dbReference type="Proteomes" id="UP001163321"/>
    </source>
</evidence>
<dbReference type="EMBL" id="CM047580">
    <property type="protein sequence ID" value="KAI9921859.1"/>
    <property type="molecule type" value="Genomic_DNA"/>
</dbReference>
<protein>
    <submittedName>
        <fullName evidence="1">Uncharacterized protein</fullName>
    </submittedName>
</protein>
<evidence type="ECO:0000313" key="1">
    <source>
        <dbReference type="EMBL" id="KAI9921859.1"/>
    </source>
</evidence>
<reference evidence="1 2" key="1">
    <citation type="journal article" date="2022" name="bioRxiv">
        <title>The genome of the oomycete Peronosclerospora sorghi, a cosmopolitan pathogen of maize and sorghum, is inflated with dispersed pseudogenes.</title>
        <authorList>
            <person name="Fletcher K."/>
            <person name="Martin F."/>
            <person name="Isakeit T."/>
            <person name="Cavanaugh K."/>
            <person name="Magill C."/>
            <person name="Michelmore R."/>
        </authorList>
    </citation>
    <scope>NUCLEOTIDE SEQUENCE [LARGE SCALE GENOMIC DNA]</scope>
    <source>
        <strain evidence="1">P6</strain>
    </source>
</reference>
<keyword evidence="2" id="KW-1185">Reference proteome</keyword>